<gene>
    <name evidence="2" type="ORF">ACFOSS_03345</name>
</gene>
<dbReference type="EMBL" id="JBHSAF010000001">
    <property type="protein sequence ID" value="MFC3912503.1"/>
    <property type="molecule type" value="Genomic_DNA"/>
</dbReference>
<feature type="chain" id="PRO_5045416631" evidence="1">
    <location>
        <begin position="20"/>
        <end position="131"/>
    </location>
</feature>
<dbReference type="Proteomes" id="UP001595692">
    <property type="component" value="Unassembled WGS sequence"/>
</dbReference>
<feature type="signal peptide" evidence="1">
    <location>
        <begin position="1"/>
        <end position="19"/>
    </location>
</feature>
<keyword evidence="3" id="KW-1185">Reference proteome</keyword>
<reference evidence="3" key="1">
    <citation type="journal article" date="2019" name="Int. J. Syst. Evol. Microbiol.">
        <title>The Global Catalogue of Microorganisms (GCM) 10K type strain sequencing project: providing services to taxonomists for standard genome sequencing and annotation.</title>
        <authorList>
            <consortium name="The Broad Institute Genomics Platform"/>
            <consortium name="The Broad Institute Genome Sequencing Center for Infectious Disease"/>
            <person name="Wu L."/>
            <person name="Ma J."/>
        </authorList>
    </citation>
    <scope>NUCLEOTIDE SEQUENCE [LARGE SCALE GENOMIC DNA]</scope>
    <source>
        <strain evidence="3">CCUG 54939</strain>
    </source>
</reference>
<accession>A0ABV8CKB9</accession>
<comment type="caution">
    <text evidence="2">The sequence shown here is derived from an EMBL/GenBank/DDBJ whole genome shotgun (WGS) entry which is preliminary data.</text>
</comment>
<evidence type="ECO:0000256" key="1">
    <source>
        <dbReference type="SAM" id="SignalP"/>
    </source>
</evidence>
<evidence type="ECO:0000313" key="2">
    <source>
        <dbReference type="EMBL" id="MFC3912503.1"/>
    </source>
</evidence>
<sequence>MRLYLFIPMLLLLSPPLFAAACDSKTENAMRELEAWLKKDPRAMARQAIQDNHVLLLALAGYSITTPGIDRTRCNIASLPLYIMPGTSDVMCNSEHHPDTPNPAVRRLEPLFRPTHSSPDWLTAHHPDCEP</sequence>
<name>A0ABV8CKB9_9GAMM</name>
<organism evidence="2 3">
    <name type="scientific">Pseudaeromonas sharmana</name>
    <dbReference type="NCBI Taxonomy" id="328412"/>
    <lineage>
        <taxon>Bacteria</taxon>
        <taxon>Pseudomonadati</taxon>
        <taxon>Pseudomonadota</taxon>
        <taxon>Gammaproteobacteria</taxon>
        <taxon>Aeromonadales</taxon>
        <taxon>Aeromonadaceae</taxon>
        <taxon>Pseudaeromonas</taxon>
    </lineage>
</organism>
<dbReference type="PROSITE" id="PS51257">
    <property type="entry name" value="PROKAR_LIPOPROTEIN"/>
    <property type="match status" value="1"/>
</dbReference>
<proteinExistence type="predicted"/>
<keyword evidence="1" id="KW-0732">Signal</keyword>
<evidence type="ECO:0000313" key="3">
    <source>
        <dbReference type="Proteomes" id="UP001595692"/>
    </source>
</evidence>
<protein>
    <submittedName>
        <fullName evidence="2">Uncharacterized protein</fullName>
    </submittedName>
</protein>
<dbReference type="RefSeq" id="WP_377150610.1">
    <property type="nucleotide sequence ID" value="NZ_JBHSAF010000001.1"/>
</dbReference>